<dbReference type="InterPro" id="IPR036396">
    <property type="entry name" value="Cyt_P450_sf"/>
</dbReference>
<dbReference type="Pfam" id="PF00067">
    <property type="entry name" value="p450"/>
    <property type="match status" value="1"/>
</dbReference>
<organism evidence="8">
    <name type="scientific">Rosellinia necatrix</name>
    <name type="common">White root-rot fungus</name>
    <dbReference type="NCBI Taxonomy" id="77044"/>
    <lineage>
        <taxon>Eukaryota</taxon>
        <taxon>Fungi</taxon>
        <taxon>Dikarya</taxon>
        <taxon>Ascomycota</taxon>
        <taxon>Pezizomycotina</taxon>
        <taxon>Sordariomycetes</taxon>
        <taxon>Xylariomycetidae</taxon>
        <taxon>Xylariales</taxon>
        <taxon>Xylariaceae</taxon>
        <taxon>Rosellinia</taxon>
    </lineage>
</organism>
<evidence type="ECO:0000256" key="1">
    <source>
        <dbReference type="ARBA" id="ARBA00001971"/>
    </source>
</evidence>
<dbReference type="OrthoDB" id="1844152at2759"/>
<evidence type="ECO:0000256" key="3">
    <source>
        <dbReference type="ARBA" id="ARBA00022723"/>
    </source>
</evidence>
<evidence type="ECO:0000256" key="7">
    <source>
        <dbReference type="PIRSR" id="PIRSR602403-1"/>
    </source>
</evidence>
<dbReference type="CDD" id="cd11041">
    <property type="entry name" value="CYP503A1-like"/>
    <property type="match status" value="1"/>
</dbReference>
<dbReference type="STRING" id="77044.A0A1S8A9S8"/>
<evidence type="ECO:0000256" key="6">
    <source>
        <dbReference type="ARBA" id="ARBA00023033"/>
    </source>
</evidence>
<comment type="similarity">
    <text evidence="2">Belongs to the cytochrome P450 family.</text>
</comment>
<evidence type="ECO:0000256" key="2">
    <source>
        <dbReference type="ARBA" id="ARBA00010617"/>
    </source>
</evidence>
<keyword evidence="7" id="KW-0349">Heme</keyword>
<dbReference type="Gene3D" id="1.10.630.10">
    <property type="entry name" value="Cytochrome P450"/>
    <property type="match status" value="1"/>
</dbReference>
<dbReference type="PANTHER" id="PTHR46206">
    <property type="entry name" value="CYTOCHROME P450"/>
    <property type="match status" value="1"/>
</dbReference>
<dbReference type="EMBL" id="DF977497">
    <property type="protein sequence ID" value="GAW26838.1"/>
    <property type="molecule type" value="Genomic_DNA"/>
</dbReference>
<dbReference type="GO" id="GO:0005506">
    <property type="term" value="F:iron ion binding"/>
    <property type="evidence" value="ECO:0007669"/>
    <property type="project" value="InterPro"/>
</dbReference>
<gene>
    <name evidence="8" type="ORF">SAMD00023353_5200040</name>
</gene>
<accession>A0A1S8A9S8</accession>
<keyword evidence="5 7" id="KW-0408">Iron</keyword>
<dbReference type="GO" id="GO:0004497">
    <property type="term" value="F:monooxygenase activity"/>
    <property type="evidence" value="ECO:0007669"/>
    <property type="project" value="UniProtKB-KW"/>
</dbReference>
<evidence type="ECO:0000256" key="5">
    <source>
        <dbReference type="ARBA" id="ARBA00023004"/>
    </source>
</evidence>
<dbReference type="AlphaFoldDB" id="A0A1S8A9S8"/>
<comment type="cofactor">
    <cofactor evidence="1 7">
        <name>heme</name>
        <dbReference type="ChEBI" id="CHEBI:30413"/>
    </cofactor>
</comment>
<dbReference type="SUPFAM" id="SSF48264">
    <property type="entry name" value="Cytochrome P450"/>
    <property type="match status" value="1"/>
</dbReference>
<dbReference type="PANTHER" id="PTHR46206:SF9">
    <property type="entry name" value="CYTOCHROME P450"/>
    <property type="match status" value="1"/>
</dbReference>
<evidence type="ECO:0000313" key="8">
    <source>
        <dbReference type="EMBL" id="GAW26838.1"/>
    </source>
</evidence>
<dbReference type="GO" id="GO:0020037">
    <property type="term" value="F:heme binding"/>
    <property type="evidence" value="ECO:0007669"/>
    <property type="project" value="InterPro"/>
</dbReference>
<keyword evidence="3 7" id="KW-0479">Metal-binding</keyword>
<dbReference type="PRINTS" id="PR00465">
    <property type="entry name" value="EP450IV"/>
</dbReference>
<dbReference type="InterPro" id="IPR001128">
    <property type="entry name" value="Cyt_P450"/>
</dbReference>
<dbReference type="OMA" id="WGDQWAM"/>
<keyword evidence="6" id="KW-0503">Monooxygenase</keyword>
<name>A0A1S8A9S8_ROSNE</name>
<sequence>MEAHNASSFQPNAAYDKLNTILGTDVSTFLTTFGAWQGVILLLCLSWGASSLSTSRRIRVAGAPVHGYMSWLEPTWFFKLRYAKDAHKTIVSGYHKFKESPFVLRRLDHDITILPTKYINELRSIPTAKLSRGRANFLEWGDQWAMHTLWSHSEWSIRAISENRNGQMGKYLEAIRKELDYAYKAEMPQVDDWTKVDIQHIIGKILVRIIGKMIVGNPACRSDEWLNLGFTEDFVSASILMRLLPTWTHPIITNILPQRWKMRKGVKTVSKIIEPAIARHRDANQKRSQGLDVNEEDSMLNWVLDNADSDDVLENLPKIVLVMFVPAAHTTSMAISNVLFDLCAHPEWDAKLHSEVTNLIKEVGPVGEKLPVKDWTARLEFLDSFFNESQRLSQPISITPNRYAYENVTFKDGLTIPKGALVGFVAIHNQIDPEIAPNPEKFDPMRSFVRRHSSPEEKDKHLAGQPSKENFAFGYGGQACPGRNYAVAVLKMVLSRILVDYEFKFVAGHTKPTKYHLMEFIIPDPTAKLMMRKRKSA</sequence>
<feature type="binding site" description="axial binding residue" evidence="7">
    <location>
        <position position="480"/>
    </location>
    <ligand>
        <name>heme</name>
        <dbReference type="ChEBI" id="CHEBI:30413"/>
    </ligand>
    <ligandPart>
        <name>Fe</name>
        <dbReference type="ChEBI" id="CHEBI:18248"/>
    </ligandPart>
</feature>
<dbReference type="GO" id="GO:0016705">
    <property type="term" value="F:oxidoreductase activity, acting on paired donors, with incorporation or reduction of molecular oxygen"/>
    <property type="evidence" value="ECO:0007669"/>
    <property type="project" value="InterPro"/>
</dbReference>
<dbReference type="Proteomes" id="UP000054516">
    <property type="component" value="Unassembled WGS sequence"/>
</dbReference>
<evidence type="ECO:0000256" key="4">
    <source>
        <dbReference type="ARBA" id="ARBA00023002"/>
    </source>
</evidence>
<protein>
    <submittedName>
        <fullName evidence="8">Putative cytochrome P450</fullName>
    </submittedName>
</protein>
<dbReference type="InterPro" id="IPR002403">
    <property type="entry name" value="Cyt_P450_E_grp-IV"/>
</dbReference>
<reference evidence="8" key="1">
    <citation type="submission" date="2016-03" db="EMBL/GenBank/DDBJ databases">
        <title>Draft genome sequence of Rosellinia necatrix.</title>
        <authorList>
            <person name="Kanematsu S."/>
        </authorList>
    </citation>
    <scope>NUCLEOTIDE SEQUENCE [LARGE SCALE GENOMIC DNA]</scope>
    <source>
        <strain evidence="8">W97</strain>
    </source>
</reference>
<evidence type="ECO:0000313" key="9">
    <source>
        <dbReference type="Proteomes" id="UP000054516"/>
    </source>
</evidence>
<keyword evidence="9" id="KW-1185">Reference proteome</keyword>
<keyword evidence="4" id="KW-0560">Oxidoreductase</keyword>
<proteinExistence type="inferred from homology"/>